<dbReference type="Proteomes" id="UP001595947">
    <property type="component" value="Unassembled WGS sequence"/>
</dbReference>
<evidence type="ECO:0000313" key="2">
    <source>
        <dbReference type="EMBL" id="MFC5062473.1"/>
    </source>
</evidence>
<keyword evidence="2" id="KW-0808">Transferase</keyword>
<dbReference type="EC" id="2.3.-.-" evidence="2"/>
<dbReference type="Gene3D" id="3.40.630.30">
    <property type="match status" value="1"/>
</dbReference>
<protein>
    <submittedName>
        <fullName evidence="2">GNAT family N-acetyltransferase</fullName>
        <ecNumber evidence="2">2.3.-.-</ecNumber>
    </submittedName>
</protein>
<dbReference type="GO" id="GO:0016746">
    <property type="term" value="F:acyltransferase activity"/>
    <property type="evidence" value="ECO:0007669"/>
    <property type="project" value="UniProtKB-KW"/>
</dbReference>
<dbReference type="InterPro" id="IPR000182">
    <property type="entry name" value="GNAT_dom"/>
</dbReference>
<dbReference type="PANTHER" id="PTHR43441">
    <property type="entry name" value="RIBOSOMAL-PROTEIN-SERINE ACETYLTRANSFERASE"/>
    <property type="match status" value="1"/>
</dbReference>
<dbReference type="Pfam" id="PF13302">
    <property type="entry name" value="Acetyltransf_3"/>
    <property type="match status" value="1"/>
</dbReference>
<reference evidence="3" key="1">
    <citation type="journal article" date="2019" name="Int. J. Syst. Evol. Microbiol.">
        <title>The Global Catalogue of Microorganisms (GCM) 10K type strain sequencing project: providing services to taxonomists for standard genome sequencing and annotation.</title>
        <authorList>
            <consortium name="The Broad Institute Genomics Platform"/>
            <consortium name="The Broad Institute Genome Sequencing Center for Infectious Disease"/>
            <person name="Wu L."/>
            <person name="Ma J."/>
        </authorList>
    </citation>
    <scope>NUCLEOTIDE SEQUENCE [LARGE SCALE GENOMIC DNA]</scope>
    <source>
        <strain evidence="3">CGMCC 4.7093</strain>
    </source>
</reference>
<comment type="caution">
    <text evidence="2">The sequence shown here is derived from an EMBL/GenBank/DDBJ whole genome shotgun (WGS) entry which is preliminary data.</text>
</comment>
<dbReference type="EMBL" id="JBHSIV010000008">
    <property type="protein sequence ID" value="MFC5062473.1"/>
    <property type="molecule type" value="Genomic_DNA"/>
</dbReference>
<proteinExistence type="predicted"/>
<feature type="domain" description="N-acetyltransferase" evidence="1">
    <location>
        <begin position="13"/>
        <end position="175"/>
    </location>
</feature>
<accession>A0ABV9YKD8</accession>
<dbReference type="InterPro" id="IPR016181">
    <property type="entry name" value="Acyl_CoA_acyltransferase"/>
</dbReference>
<gene>
    <name evidence="2" type="ORF">ACFPBZ_09670</name>
</gene>
<sequence length="184" mass="19406">MTTTCPGRSDGVVTLRPPVPDDAAALHAGEDDELVRWLTGGPGSPALAQRWVADAAADWHGDWYAPGASLAWALCDAVTGELAGTVEVQLAAPDLAPGQANLSYGVFPRHRGRGLAARGVELVLPWLAANTATTLAVIRVDPANLPSMRVPEAAGFRRAGRSRRPGGPRLARFVRPVDPWALRP</sequence>
<organism evidence="2 3">
    <name type="scientific">Actinomycetospora atypica</name>
    <dbReference type="NCBI Taxonomy" id="1290095"/>
    <lineage>
        <taxon>Bacteria</taxon>
        <taxon>Bacillati</taxon>
        <taxon>Actinomycetota</taxon>
        <taxon>Actinomycetes</taxon>
        <taxon>Pseudonocardiales</taxon>
        <taxon>Pseudonocardiaceae</taxon>
        <taxon>Actinomycetospora</taxon>
    </lineage>
</organism>
<evidence type="ECO:0000313" key="3">
    <source>
        <dbReference type="Proteomes" id="UP001595947"/>
    </source>
</evidence>
<name>A0ABV9YKD8_9PSEU</name>
<dbReference type="PROSITE" id="PS51186">
    <property type="entry name" value="GNAT"/>
    <property type="match status" value="1"/>
</dbReference>
<evidence type="ECO:0000259" key="1">
    <source>
        <dbReference type="PROSITE" id="PS51186"/>
    </source>
</evidence>
<keyword evidence="2" id="KW-0012">Acyltransferase</keyword>
<dbReference type="SUPFAM" id="SSF55729">
    <property type="entry name" value="Acyl-CoA N-acyltransferases (Nat)"/>
    <property type="match status" value="1"/>
</dbReference>
<dbReference type="RefSeq" id="WP_378035825.1">
    <property type="nucleotide sequence ID" value="NZ_JBHSIV010000008.1"/>
</dbReference>
<keyword evidence="3" id="KW-1185">Reference proteome</keyword>
<dbReference type="PANTHER" id="PTHR43441:SF10">
    <property type="entry name" value="ACETYLTRANSFERASE"/>
    <property type="match status" value="1"/>
</dbReference>
<dbReference type="InterPro" id="IPR051908">
    <property type="entry name" value="Ribosomal_N-acetyltransferase"/>
</dbReference>